<sequence>MKEEKQKGRVLLKQQKASSKGRIGSRLCSCLDPTDHNTFVIIAPFEQNTLAGATFPPTAEAGRPDPTRPEKTKGGLRRRHFLGSWRGQCTDGLIVVPKASRYCCLTLDRPQLQSSARQSALTSITDHLSTEPRATSEPVNLPLYVDLV</sequence>
<reference evidence="2" key="1">
    <citation type="submission" date="2018-11" db="EMBL/GenBank/DDBJ databases">
        <authorList>
            <consortium name="Pathogen Informatics"/>
        </authorList>
    </citation>
    <scope>NUCLEOTIDE SEQUENCE</scope>
</reference>
<dbReference type="AlphaFoldDB" id="A0A3S4ZPM7"/>
<comment type="caution">
    <text evidence="2">The sequence shown here is derived from an EMBL/GenBank/DDBJ whole genome shotgun (WGS) entry which is preliminary data.</text>
</comment>
<evidence type="ECO:0000313" key="3">
    <source>
        <dbReference type="Proteomes" id="UP000784294"/>
    </source>
</evidence>
<accession>A0A3S4ZPM7</accession>
<dbReference type="Proteomes" id="UP000784294">
    <property type="component" value="Unassembled WGS sequence"/>
</dbReference>
<organism evidence="2 3">
    <name type="scientific">Protopolystoma xenopodis</name>
    <dbReference type="NCBI Taxonomy" id="117903"/>
    <lineage>
        <taxon>Eukaryota</taxon>
        <taxon>Metazoa</taxon>
        <taxon>Spiralia</taxon>
        <taxon>Lophotrochozoa</taxon>
        <taxon>Platyhelminthes</taxon>
        <taxon>Monogenea</taxon>
        <taxon>Polyopisthocotylea</taxon>
        <taxon>Polystomatidea</taxon>
        <taxon>Polystomatidae</taxon>
        <taxon>Protopolystoma</taxon>
    </lineage>
</organism>
<evidence type="ECO:0000256" key="1">
    <source>
        <dbReference type="SAM" id="MobiDB-lite"/>
    </source>
</evidence>
<dbReference type="EMBL" id="CAAALY010029612">
    <property type="protein sequence ID" value="VEL16716.1"/>
    <property type="molecule type" value="Genomic_DNA"/>
</dbReference>
<evidence type="ECO:0000313" key="2">
    <source>
        <dbReference type="EMBL" id="VEL16716.1"/>
    </source>
</evidence>
<feature type="compositionally biased region" description="Basic and acidic residues" evidence="1">
    <location>
        <begin position="62"/>
        <end position="73"/>
    </location>
</feature>
<protein>
    <submittedName>
        <fullName evidence="2">Uncharacterized protein</fullName>
    </submittedName>
</protein>
<name>A0A3S4ZPM7_9PLAT</name>
<keyword evidence="3" id="KW-1185">Reference proteome</keyword>
<feature type="region of interest" description="Disordered" evidence="1">
    <location>
        <begin position="52"/>
        <end position="76"/>
    </location>
</feature>
<gene>
    <name evidence="2" type="ORF">PXEA_LOCUS10156</name>
</gene>
<proteinExistence type="predicted"/>